<dbReference type="GO" id="GO:0051170">
    <property type="term" value="P:import into nucleus"/>
    <property type="evidence" value="ECO:0007669"/>
    <property type="project" value="TreeGrafter"/>
</dbReference>
<dbReference type="InterPro" id="IPR036291">
    <property type="entry name" value="NAD(P)-bd_dom_sf"/>
</dbReference>
<dbReference type="SUPFAM" id="SSF51735">
    <property type="entry name" value="NAD(P)-binding Rossmann-fold domains"/>
    <property type="match status" value="1"/>
</dbReference>
<evidence type="ECO:0000313" key="1">
    <source>
        <dbReference type="EMBL" id="OXA54903.1"/>
    </source>
</evidence>
<name>A0A226EBH9_FOLCA</name>
<dbReference type="EMBL" id="LNIX01000005">
    <property type="protein sequence ID" value="OXA54903.1"/>
    <property type="molecule type" value="Genomic_DNA"/>
</dbReference>
<dbReference type="AlphaFoldDB" id="A0A226EBH9"/>
<reference evidence="1 2" key="1">
    <citation type="submission" date="2015-12" db="EMBL/GenBank/DDBJ databases">
        <title>The genome of Folsomia candida.</title>
        <authorList>
            <person name="Faddeeva A."/>
            <person name="Derks M.F."/>
            <person name="Anvar Y."/>
            <person name="Smit S."/>
            <person name="Van Straalen N."/>
            <person name="Roelofs D."/>
        </authorList>
    </citation>
    <scope>NUCLEOTIDE SEQUENCE [LARGE SCALE GENOMIC DNA]</scope>
    <source>
        <strain evidence="1 2">VU population</strain>
        <tissue evidence="1">Whole body</tissue>
    </source>
</reference>
<sequence>MCCTCMKSVSFRFTYSCSLLIFLLRNKLLSLHTLNFHKMEANKNLSAFIFGYTGGVGRAIVNALALEPRFQKVTLFGRRVVDLEENNSGEKFPGDFTKFSQDVVDFDQLSENSAYFGEKLKGFDVGIYALGVNPMKTDEATFTRTTRGWLLAVAKLARNGGCKHFHRMSGDLANKDSWMKFGRFGAETDNLLCEINYPRVSIYKPAAILTELNGGGMIGSWGVMMMRFLDRWHWWSVEGEVLAKFVVETTFRKRKDEKNRVEVFTNADINKWGKQEG</sequence>
<organism evidence="1 2">
    <name type="scientific">Folsomia candida</name>
    <name type="common">Springtail</name>
    <dbReference type="NCBI Taxonomy" id="158441"/>
    <lineage>
        <taxon>Eukaryota</taxon>
        <taxon>Metazoa</taxon>
        <taxon>Ecdysozoa</taxon>
        <taxon>Arthropoda</taxon>
        <taxon>Hexapoda</taxon>
        <taxon>Collembola</taxon>
        <taxon>Entomobryomorpha</taxon>
        <taxon>Isotomoidea</taxon>
        <taxon>Isotomidae</taxon>
        <taxon>Proisotominae</taxon>
        <taxon>Folsomia</taxon>
    </lineage>
</organism>
<protein>
    <submittedName>
        <fullName evidence="1">Oxidoreductase HTATIP2</fullName>
    </submittedName>
</protein>
<keyword evidence="2" id="KW-1185">Reference proteome</keyword>
<accession>A0A226EBH9</accession>
<evidence type="ECO:0000313" key="2">
    <source>
        <dbReference type="Proteomes" id="UP000198287"/>
    </source>
</evidence>
<proteinExistence type="predicted"/>
<dbReference type="PANTHER" id="PTHR14097:SF7">
    <property type="entry name" value="OXIDOREDUCTASE HTATIP2"/>
    <property type="match status" value="1"/>
</dbReference>
<comment type="caution">
    <text evidence="1">The sequence shown here is derived from an EMBL/GenBank/DDBJ whole genome shotgun (WGS) entry which is preliminary data.</text>
</comment>
<dbReference type="GO" id="GO:0005737">
    <property type="term" value="C:cytoplasm"/>
    <property type="evidence" value="ECO:0007669"/>
    <property type="project" value="TreeGrafter"/>
</dbReference>
<dbReference type="PANTHER" id="PTHR14097">
    <property type="entry name" value="OXIDOREDUCTASE HTATIP2"/>
    <property type="match status" value="1"/>
</dbReference>
<dbReference type="Gene3D" id="3.40.50.720">
    <property type="entry name" value="NAD(P)-binding Rossmann-like Domain"/>
    <property type="match status" value="1"/>
</dbReference>
<dbReference type="Proteomes" id="UP000198287">
    <property type="component" value="Unassembled WGS sequence"/>
</dbReference>
<dbReference type="STRING" id="158441.A0A226EBH9"/>
<dbReference type="OrthoDB" id="430436at2759"/>
<gene>
    <name evidence="1" type="ORF">Fcan01_11390</name>
</gene>